<evidence type="ECO:0008006" key="2">
    <source>
        <dbReference type="Google" id="ProtNLM"/>
    </source>
</evidence>
<dbReference type="SUPFAM" id="SSF55874">
    <property type="entry name" value="ATPase domain of HSP90 chaperone/DNA topoisomerase II/histidine kinase"/>
    <property type="match status" value="1"/>
</dbReference>
<dbReference type="AlphaFoldDB" id="A0AAU7FDB5"/>
<dbReference type="InterPro" id="IPR036890">
    <property type="entry name" value="HATPase_C_sf"/>
</dbReference>
<dbReference type="RefSeq" id="WP_348946354.1">
    <property type="nucleotide sequence ID" value="NZ_CP157355.1"/>
</dbReference>
<sequence length="711" mass="80460">MTLDIRGSIKNTKLSSNPYVVFEELVSNAIDAFLIRKHNDPSTPSMRVEIEIDFSHADLLGDLEVMTVSCKDNGCGFGEDQLKAFLTKDTSYKDDLPISGIGKCKGAGRVQFFHYFSTLSISSTSRNGSEATKRELLYTEPTKQIEAGDFIASQGSTNEVGTLIRLNGLKDSIRERIFRGNTLSEFFSAPILKKQVLITFLQRLIGLDSRLGDFEISFITRHRKNGVQQDFIKSTDLPTITTERMVDIEERDPDTGEGLGSHQRFKLSHYKLNAEQYDLPKNAVAFCAKSSPVVDITARYLRTRQEQNNPVGGFHHIVLIESDYLDPRVNEQRDNFDSIPAEISSGDFFSSEKLSYATIYEAIDPVIDELVVPADWNKELVLKEITDQFGVNEAMLQDTATRIVYGESAQAVAERVLKKYQERVINETVAIFNLKEEIIRAEPDSEEFREKVNELSWKYTASLKSFDMANLSQLIVRRAAIVDILGLACSKSLTMQKTVPTGSRRKDERIIHSIFFPMRKDCTEVADHDMWLLSEEYHYYDYIASDMPLANISWDNGEKVFESDIDQELQKLLAKRAADNGGKRPDIALFSKEGSAIIVEFKAPGVSMDEHIGDLSEYAHLLAAKSGGKLKKFYGYLIGDTVNPLRLNGWTPFPVGQGWFYSNPLLDPYTRSQLGETYFEILHFSDVIERAKKRIGIYQNKIKLNLCRVDN</sequence>
<accession>A0AAU7FDB5</accession>
<proteinExistence type="predicted"/>
<organism evidence="1">
    <name type="scientific">Chitinibacter mangrovi</name>
    <dbReference type="NCBI Taxonomy" id="3153927"/>
    <lineage>
        <taxon>Bacteria</taxon>
        <taxon>Pseudomonadati</taxon>
        <taxon>Pseudomonadota</taxon>
        <taxon>Betaproteobacteria</taxon>
        <taxon>Neisseriales</taxon>
        <taxon>Chitinibacteraceae</taxon>
        <taxon>Chitinibacter</taxon>
    </lineage>
</organism>
<protein>
    <recommendedName>
        <fullName evidence="2">ATP-binding protein</fullName>
    </recommendedName>
</protein>
<name>A0AAU7FDB5_9NEIS</name>
<gene>
    <name evidence="1" type="ORF">ABHF33_07405</name>
</gene>
<reference evidence="1" key="1">
    <citation type="submission" date="2024-05" db="EMBL/GenBank/DDBJ databases">
        <authorList>
            <person name="Yang L."/>
            <person name="Pan L."/>
        </authorList>
    </citation>
    <scope>NUCLEOTIDE SEQUENCE</scope>
    <source>
        <strain evidence="1">FCG-7</strain>
    </source>
</reference>
<evidence type="ECO:0000313" key="1">
    <source>
        <dbReference type="EMBL" id="XBM02082.1"/>
    </source>
</evidence>
<dbReference type="KEGG" id="cmav:ABHF33_07405"/>
<dbReference type="Gene3D" id="3.30.565.10">
    <property type="entry name" value="Histidine kinase-like ATPase, C-terminal domain"/>
    <property type="match status" value="1"/>
</dbReference>
<dbReference type="EMBL" id="CP157355">
    <property type="protein sequence ID" value="XBM02082.1"/>
    <property type="molecule type" value="Genomic_DNA"/>
</dbReference>